<proteinExistence type="predicted"/>
<dbReference type="AlphaFoldDB" id="A0AAN8ILV5"/>
<accession>A0AAN8ILV5</accession>
<evidence type="ECO:0000313" key="4">
    <source>
        <dbReference type="Proteomes" id="UP001331761"/>
    </source>
</evidence>
<dbReference type="InterPro" id="IPR007527">
    <property type="entry name" value="Znf_SWIM"/>
</dbReference>
<organism evidence="3 4">
    <name type="scientific">Trichostrongylus colubriformis</name>
    <name type="common">Black scour worm</name>
    <dbReference type="NCBI Taxonomy" id="6319"/>
    <lineage>
        <taxon>Eukaryota</taxon>
        <taxon>Metazoa</taxon>
        <taxon>Ecdysozoa</taxon>
        <taxon>Nematoda</taxon>
        <taxon>Chromadorea</taxon>
        <taxon>Rhabditida</taxon>
        <taxon>Rhabditina</taxon>
        <taxon>Rhabditomorpha</taxon>
        <taxon>Strongyloidea</taxon>
        <taxon>Trichostrongylidae</taxon>
        <taxon>Trichostrongylus</taxon>
    </lineage>
</organism>
<evidence type="ECO:0000256" key="1">
    <source>
        <dbReference type="PROSITE-ProRule" id="PRU00325"/>
    </source>
</evidence>
<reference evidence="3 4" key="1">
    <citation type="submission" date="2019-10" db="EMBL/GenBank/DDBJ databases">
        <title>Assembly and Annotation for the nematode Trichostrongylus colubriformis.</title>
        <authorList>
            <person name="Martin J."/>
        </authorList>
    </citation>
    <scope>NUCLEOTIDE SEQUENCE [LARGE SCALE GENOMIC DNA]</scope>
    <source>
        <strain evidence="3">G859</strain>
        <tissue evidence="3">Whole worm</tissue>
    </source>
</reference>
<dbReference type="Proteomes" id="UP001331761">
    <property type="component" value="Unassembled WGS sequence"/>
</dbReference>
<sequence>MVRRRRRRGRITTSRRRYVVPYQFEILLDRIQSHLGNIADNSLKAAFPILEALGGIVGRKAILEAVRWLEAGSVRLVEEDSCHRSKRSNGWQHFQAKERFFTQEGGLSQDSSFRPSFEVSSESPSARSLANDLFFYEVTPIRASHNAHQLLPNVNYCACKEFEVNRTMKRRKRITCSHFLAVWLCKSLHSCNRVAVRKKTIDLIRRHMVSRSEEFF</sequence>
<dbReference type="EMBL" id="WIXE01013014">
    <property type="protein sequence ID" value="KAK5975453.1"/>
    <property type="molecule type" value="Genomic_DNA"/>
</dbReference>
<evidence type="ECO:0000313" key="3">
    <source>
        <dbReference type="EMBL" id="KAK5975453.1"/>
    </source>
</evidence>
<comment type="caution">
    <text evidence="3">The sequence shown here is derived from an EMBL/GenBank/DDBJ whole genome shotgun (WGS) entry which is preliminary data.</text>
</comment>
<keyword evidence="1" id="KW-0863">Zinc-finger</keyword>
<feature type="domain" description="SWIM-type" evidence="2">
    <location>
        <begin position="136"/>
        <end position="187"/>
    </location>
</feature>
<evidence type="ECO:0000259" key="2">
    <source>
        <dbReference type="PROSITE" id="PS50966"/>
    </source>
</evidence>
<keyword evidence="4" id="KW-1185">Reference proteome</keyword>
<keyword evidence="1" id="KW-0479">Metal-binding</keyword>
<name>A0AAN8ILV5_TRICO</name>
<gene>
    <name evidence="3" type="ORF">GCK32_004099</name>
</gene>
<keyword evidence="1" id="KW-0862">Zinc</keyword>
<protein>
    <submittedName>
        <fullName evidence="3">SWIM-type domain-containing protein</fullName>
    </submittedName>
</protein>
<dbReference type="GO" id="GO:0008270">
    <property type="term" value="F:zinc ion binding"/>
    <property type="evidence" value="ECO:0007669"/>
    <property type="project" value="UniProtKB-KW"/>
</dbReference>
<dbReference type="PROSITE" id="PS50966">
    <property type="entry name" value="ZF_SWIM"/>
    <property type="match status" value="1"/>
</dbReference>